<evidence type="ECO:0000256" key="1">
    <source>
        <dbReference type="ARBA" id="ARBA00004370"/>
    </source>
</evidence>
<dbReference type="RefSeq" id="WP_340276017.1">
    <property type="nucleotide sequence ID" value="NZ_JBAKIA010000013.1"/>
</dbReference>
<keyword evidence="2" id="KW-0812">Transmembrane</keyword>
<keyword evidence="5" id="KW-0175">Coiled coil</keyword>
<comment type="caution">
    <text evidence="7">The sequence shown here is derived from an EMBL/GenBank/DDBJ whole genome shotgun (WGS) entry which is preliminary data.</text>
</comment>
<dbReference type="Gene3D" id="1.10.287.1490">
    <property type="match status" value="1"/>
</dbReference>
<comment type="subcellular location">
    <subcellularLocation>
        <location evidence="1">Membrane</location>
    </subcellularLocation>
</comment>
<evidence type="ECO:0000313" key="8">
    <source>
        <dbReference type="Proteomes" id="UP001385499"/>
    </source>
</evidence>
<sequence>MASDNDTPGSKPSAEKPGAGTTGTGGATSGATKPTPTSAAGAASKRPVTIDLKPQKSESKSSASGPVDTKPESAASKSSPSAATSRPPQAPSGSAATASAARPSTSASSGKGASAGSDPKPSVASAAKRSSEKSAAPGASKTFSSPPAAADKGGVGVAGVVASAVFGGLVVLAGAYGLHVAGVLKLQPEQSAGVGVEVKTALNRISGLEKTVGDLASEASAGAAASKRLDSLQKRVEALASAAPDTSVIAVQAEIATLKSSYETLSAQMKAASGEPSGDLGALTSSMSDMTKRIANVEATAKAAQTAVSSSDVSLKTLADSQARASETLATLSADIRTNGEKQTTDLGKIQSELNSLSKRLAAVEATMGDATAREVAARALSVSALKSAVDSGRPYETELVALKAGLPKDTNLAALEAHAKTGVAPVSVLIAEFPKVARAMFAKFSEPARSGDMLDSLLAGAKSIVAVRGPGDEAGTGPEAILRRMEIAVGKGDLSAALTAYELLPSEAKSVGADWAGRAKARVAIDQLTDAASSEVLAALSRKDS</sequence>
<evidence type="ECO:0000256" key="3">
    <source>
        <dbReference type="ARBA" id="ARBA00022989"/>
    </source>
</evidence>
<feature type="region of interest" description="Disordered" evidence="6">
    <location>
        <begin position="1"/>
        <end position="150"/>
    </location>
</feature>
<feature type="compositionally biased region" description="Low complexity" evidence="6">
    <location>
        <begin position="29"/>
        <end position="45"/>
    </location>
</feature>
<feature type="compositionally biased region" description="Low complexity" evidence="6">
    <location>
        <begin position="72"/>
        <end position="136"/>
    </location>
</feature>
<dbReference type="Proteomes" id="UP001385499">
    <property type="component" value="Unassembled WGS sequence"/>
</dbReference>
<keyword evidence="4" id="KW-0472">Membrane</keyword>
<evidence type="ECO:0000256" key="2">
    <source>
        <dbReference type="ARBA" id="ARBA00022692"/>
    </source>
</evidence>
<reference evidence="7 8" key="1">
    <citation type="submission" date="2024-02" db="EMBL/GenBank/DDBJ databases">
        <title>Roseibium algae sp. nov., isolated from marine alga (Grateloupia sp.), showing potential in myo-inositol conversion.</title>
        <authorList>
            <person name="Wang Y."/>
        </authorList>
    </citation>
    <scope>NUCLEOTIDE SEQUENCE [LARGE SCALE GENOMIC DNA]</scope>
    <source>
        <strain evidence="7 8">H3510</strain>
    </source>
</reference>
<evidence type="ECO:0000256" key="6">
    <source>
        <dbReference type="SAM" id="MobiDB-lite"/>
    </source>
</evidence>
<dbReference type="InterPro" id="IPR019133">
    <property type="entry name" value="MIC60"/>
</dbReference>
<gene>
    <name evidence="7" type="ORF">V6575_16930</name>
</gene>
<keyword evidence="8" id="KW-1185">Reference proteome</keyword>
<feature type="compositionally biased region" description="Polar residues" evidence="6">
    <location>
        <begin position="1"/>
        <end position="10"/>
    </location>
</feature>
<proteinExistence type="predicted"/>
<feature type="coiled-coil region" evidence="5">
    <location>
        <begin position="347"/>
        <end position="374"/>
    </location>
</feature>
<protein>
    <submittedName>
        <fullName evidence="7">Mitofilin family membrane protein</fullName>
    </submittedName>
</protein>
<accession>A0ABU8TNN6</accession>
<organism evidence="7 8">
    <name type="scientific">Roseibium algae</name>
    <dbReference type="NCBI Taxonomy" id="3123038"/>
    <lineage>
        <taxon>Bacteria</taxon>
        <taxon>Pseudomonadati</taxon>
        <taxon>Pseudomonadota</taxon>
        <taxon>Alphaproteobacteria</taxon>
        <taxon>Hyphomicrobiales</taxon>
        <taxon>Stappiaceae</taxon>
        <taxon>Roseibium</taxon>
    </lineage>
</organism>
<evidence type="ECO:0000256" key="4">
    <source>
        <dbReference type="ARBA" id="ARBA00023136"/>
    </source>
</evidence>
<evidence type="ECO:0000256" key="5">
    <source>
        <dbReference type="SAM" id="Coils"/>
    </source>
</evidence>
<dbReference type="Pfam" id="PF09731">
    <property type="entry name" value="Mitofilin"/>
    <property type="match status" value="1"/>
</dbReference>
<evidence type="ECO:0000313" key="7">
    <source>
        <dbReference type="EMBL" id="MEJ8475779.1"/>
    </source>
</evidence>
<name>A0ABU8TNN6_9HYPH</name>
<keyword evidence="3" id="KW-1133">Transmembrane helix</keyword>
<dbReference type="EMBL" id="JBAKIA010000013">
    <property type="protein sequence ID" value="MEJ8475779.1"/>
    <property type="molecule type" value="Genomic_DNA"/>
</dbReference>